<dbReference type="Gene3D" id="2.40.420.20">
    <property type="match status" value="1"/>
</dbReference>
<dbReference type="OrthoDB" id="7626141at2"/>
<evidence type="ECO:0000256" key="1">
    <source>
        <dbReference type="SAM" id="Coils"/>
    </source>
</evidence>
<sequence>MSFVRRILTGVFLMSLTLGLLAYAGSLVFGAVQARMNAEPRSFPQRETVIAVNVATVEPQRISPVLNVFGEVQSRRTVDLRAAVGGTVIAVGENFVEGGRVTQGEMLLQIDPADAESALARVEADLQDALAAERDAERALQLARDELSASEAQAALRATALQRQRDLQSRGIGTAPEIEAAELAASTAEQTVLSRRQAVTQAEAQIDQAATRTARVRIDLAEAQRTLDGTTILAAFDGTLTAVGVAEGGRVTGNEQVAQLIDPSALEVSFRVSTAQYSSLIGPDGRLQGLPVAVNLDVAGVDLTASGQISRDSATVGEGQTGRLIFASITDAPGFRPGDFVTVAVEQPPMDGVALIPATALASDMTVLVVGEGERLRSAEVELIARQGDDVLIRAPDLAGAQVVAARTPLLGAGIRVRPISPADLAASARGEPPPPPAMIALDDDRRARLVAFVEGNSRMPAEAKSRILSQLEQPEVPAEIVENIESRMGS</sequence>
<accession>A0A238LD00</accession>
<name>A0A238LD00_9RHOB</name>
<reference evidence="2 3" key="1">
    <citation type="submission" date="2017-05" db="EMBL/GenBank/DDBJ databases">
        <authorList>
            <person name="Song R."/>
            <person name="Chenine A.L."/>
            <person name="Ruprecht R.M."/>
        </authorList>
    </citation>
    <scope>NUCLEOTIDE SEQUENCE [LARGE SCALE GENOMIC DNA]</scope>
    <source>
        <strain evidence="2 3">CECT 8899</strain>
    </source>
</reference>
<organism evidence="2 3">
    <name type="scientific">Flavimaricola marinus</name>
    <dbReference type="NCBI Taxonomy" id="1819565"/>
    <lineage>
        <taxon>Bacteria</taxon>
        <taxon>Pseudomonadati</taxon>
        <taxon>Pseudomonadota</taxon>
        <taxon>Alphaproteobacteria</taxon>
        <taxon>Rhodobacterales</taxon>
        <taxon>Paracoccaceae</taxon>
        <taxon>Flavimaricola</taxon>
    </lineage>
</organism>
<dbReference type="EMBL" id="FXZK01000001">
    <property type="protein sequence ID" value="SMY06816.1"/>
    <property type="molecule type" value="Genomic_DNA"/>
</dbReference>
<proteinExistence type="predicted"/>
<gene>
    <name evidence="2" type="primary">mdtE_1</name>
    <name evidence="2" type="ORF">LOM8899_00946</name>
</gene>
<feature type="coiled-coil region" evidence="1">
    <location>
        <begin position="119"/>
        <end position="153"/>
    </location>
</feature>
<evidence type="ECO:0000313" key="3">
    <source>
        <dbReference type="Proteomes" id="UP000201613"/>
    </source>
</evidence>
<dbReference type="Gene3D" id="2.40.30.170">
    <property type="match status" value="1"/>
</dbReference>
<dbReference type="Gene3D" id="2.40.50.100">
    <property type="match status" value="1"/>
</dbReference>
<evidence type="ECO:0000313" key="2">
    <source>
        <dbReference type="EMBL" id="SMY06816.1"/>
    </source>
</evidence>
<keyword evidence="1" id="KW-0175">Coiled coil</keyword>
<dbReference type="PANTHER" id="PTHR30469:SF15">
    <property type="entry name" value="HLYD FAMILY OF SECRETION PROTEINS"/>
    <property type="match status" value="1"/>
</dbReference>
<dbReference type="RefSeq" id="WP_093990949.1">
    <property type="nucleotide sequence ID" value="NZ_FXZK01000001.1"/>
</dbReference>
<protein>
    <submittedName>
        <fullName evidence="2">Multidrug resistance protein MdtE</fullName>
    </submittedName>
</protein>
<dbReference type="GO" id="GO:1990281">
    <property type="term" value="C:efflux pump complex"/>
    <property type="evidence" value="ECO:0007669"/>
    <property type="project" value="TreeGrafter"/>
</dbReference>
<dbReference type="AlphaFoldDB" id="A0A238LD00"/>
<dbReference type="SUPFAM" id="SSF111369">
    <property type="entry name" value="HlyD-like secretion proteins"/>
    <property type="match status" value="2"/>
</dbReference>
<dbReference type="Gene3D" id="1.10.287.470">
    <property type="entry name" value="Helix hairpin bin"/>
    <property type="match status" value="1"/>
</dbReference>
<keyword evidence="3" id="KW-1185">Reference proteome</keyword>
<dbReference type="PANTHER" id="PTHR30469">
    <property type="entry name" value="MULTIDRUG RESISTANCE PROTEIN MDTA"/>
    <property type="match status" value="1"/>
</dbReference>
<dbReference type="Proteomes" id="UP000201613">
    <property type="component" value="Unassembled WGS sequence"/>
</dbReference>
<dbReference type="GO" id="GO:0015562">
    <property type="term" value="F:efflux transmembrane transporter activity"/>
    <property type="evidence" value="ECO:0007669"/>
    <property type="project" value="TreeGrafter"/>
</dbReference>